<evidence type="ECO:0000256" key="2">
    <source>
        <dbReference type="ARBA" id="ARBA00009773"/>
    </source>
</evidence>
<evidence type="ECO:0008006" key="8">
    <source>
        <dbReference type="Google" id="ProtNLM"/>
    </source>
</evidence>
<dbReference type="GO" id="GO:0016020">
    <property type="term" value="C:membrane"/>
    <property type="evidence" value="ECO:0007669"/>
    <property type="project" value="UniProtKB-SubCell"/>
</dbReference>
<sequence>MALYLIITVVRNILEPKLVGEQIGLHPLIMLISMYVGVKIFGFVGLVALPVTIVVIKYLYDNDKIHFFKPEKTL</sequence>
<evidence type="ECO:0000256" key="3">
    <source>
        <dbReference type="ARBA" id="ARBA00022692"/>
    </source>
</evidence>
<reference evidence="7" key="1">
    <citation type="submission" date="2019-08" db="EMBL/GenBank/DDBJ databases">
        <authorList>
            <person name="Kucharzyk K."/>
            <person name="Murdoch R.W."/>
            <person name="Higgins S."/>
            <person name="Loffler F."/>
        </authorList>
    </citation>
    <scope>NUCLEOTIDE SEQUENCE</scope>
</reference>
<protein>
    <recommendedName>
        <fullName evidence="8">Sodium-lithium/proton antiporter</fullName>
    </recommendedName>
</protein>
<evidence type="ECO:0000256" key="6">
    <source>
        <dbReference type="SAM" id="Phobius"/>
    </source>
</evidence>
<keyword evidence="4 6" id="KW-1133">Transmembrane helix</keyword>
<dbReference type="InterPro" id="IPR002549">
    <property type="entry name" value="AI-2E-like"/>
</dbReference>
<accession>A0A645FA73</accession>
<gene>
    <name evidence="7" type="ORF">SDC9_157757</name>
</gene>
<dbReference type="AlphaFoldDB" id="A0A645FA73"/>
<evidence type="ECO:0000256" key="5">
    <source>
        <dbReference type="ARBA" id="ARBA00023136"/>
    </source>
</evidence>
<comment type="subcellular location">
    <subcellularLocation>
        <location evidence="1">Membrane</location>
        <topology evidence="1">Multi-pass membrane protein</topology>
    </subcellularLocation>
</comment>
<evidence type="ECO:0000256" key="1">
    <source>
        <dbReference type="ARBA" id="ARBA00004141"/>
    </source>
</evidence>
<keyword evidence="3 6" id="KW-0812">Transmembrane</keyword>
<proteinExistence type="inferred from homology"/>
<comment type="similarity">
    <text evidence="2">Belongs to the autoinducer-2 exporter (AI-2E) (TC 2.A.86) family.</text>
</comment>
<organism evidence="7">
    <name type="scientific">bioreactor metagenome</name>
    <dbReference type="NCBI Taxonomy" id="1076179"/>
    <lineage>
        <taxon>unclassified sequences</taxon>
        <taxon>metagenomes</taxon>
        <taxon>ecological metagenomes</taxon>
    </lineage>
</organism>
<keyword evidence="5 6" id="KW-0472">Membrane</keyword>
<evidence type="ECO:0000256" key="4">
    <source>
        <dbReference type="ARBA" id="ARBA00022989"/>
    </source>
</evidence>
<feature type="transmembrane region" description="Helical" evidence="6">
    <location>
        <begin position="40"/>
        <end position="60"/>
    </location>
</feature>
<name>A0A645FA73_9ZZZZ</name>
<comment type="caution">
    <text evidence="7">The sequence shown here is derived from an EMBL/GenBank/DDBJ whole genome shotgun (WGS) entry which is preliminary data.</text>
</comment>
<evidence type="ECO:0000313" key="7">
    <source>
        <dbReference type="EMBL" id="MPN10462.1"/>
    </source>
</evidence>
<dbReference type="Pfam" id="PF01594">
    <property type="entry name" value="AI-2E_transport"/>
    <property type="match status" value="1"/>
</dbReference>
<dbReference type="EMBL" id="VSSQ01056620">
    <property type="protein sequence ID" value="MPN10462.1"/>
    <property type="molecule type" value="Genomic_DNA"/>
</dbReference>